<dbReference type="InterPro" id="IPR050879">
    <property type="entry name" value="Acyltransferase_3"/>
</dbReference>
<dbReference type="PANTHER" id="PTHR23028:SF53">
    <property type="entry name" value="ACYL_TRANSF_3 DOMAIN-CONTAINING PROTEIN"/>
    <property type="match status" value="1"/>
</dbReference>
<dbReference type="PANTHER" id="PTHR23028">
    <property type="entry name" value="ACETYLTRANSFERASE"/>
    <property type="match status" value="1"/>
</dbReference>
<dbReference type="EMBL" id="JACGXA010000001">
    <property type="protein sequence ID" value="MBA8802189.1"/>
    <property type="molecule type" value="Genomic_DNA"/>
</dbReference>
<keyword evidence="1" id="KW-1133">Transmembrane helix</keyword>
<gene>
    <name evidence="4" type="ORF">FB382_000480</name>
</gene>
<dbReference type="GO" id="GO:0016020">
    <property type="term" value="C:membrane"/>
    <property type="evidence" value="ECO:0007669"/>
    <property type="project" value="TreeGrafter"/>
</dbReference>
<feature type="transmembrane region" description="Helical" evidence="1">
    <location>
        <begin position="12"/>
        <end position="27"/>
    </location>
</feature>
<feature type="transmembrane region" description="Helical" evidence="1">
    <location>
        <begin position="235"/>
        <end position="256"/>
    </location>
</feature>
<feature type="transmembrane region" description="Helical" evidence="1">
    <location>
        <begin position="367"/>
        <end position="386"/>
    </location>
</feature>
<accession>A0A7W3IX59</accession>
<comment type="caution">
    <text evidence="4">The sequence shown here is derived from an EMBL/GenBank/DDBJ whole genome shotgun (WGS) entry which is preliminary data.</text>
</comment>
<dbReference type="InterPro" id="IPR043968">
    <property type="entry name" value="SGNH"/>
</dbReference>
<protein>
    <submittedName>
        <fullName evidence="4">Peptidoglycan/LPS O-acetylase OafA/YrhL</fullName>
    </submittedName>
</protein>
<feature type="domain" description="SGNH" evidence="3">
    <location>
        <begin position="452"/>
        <end position="685"/>
    </location>
</feature>
<dbReference type="Pfam" id="PF19040">
    <property type="entry name" value="SGNH"/>
    <property type="match status" value="1"/>
</dbReference>
<feature type="transmembrane region" description="Helical" evidence="1">
    <location>
        <begin position="262"/>
        <end position="280"/>
    </location>
</feature>
<sequence>MANRVRGDIQGLRAVAVLTVIAAHAGIPGLTGGYVGVDVFFVVSGYLISRLLFAEVERTGRLSLAGFWARRARRILPAATLVTVVTLAASLVYLSLVDARQVVTDAGWATAFAANLHFAADGVDYFAQDQGPSPLQHYWSLSVEEQFYLVWPLLLAAVVLTARGERRRTPLPRRDLAVVLAVATVASFTWSVVQTGSDPVAAYFSTLTRAWELGLGALTALVAPRLVRALSPRALALLTGAGLAAIAVACLTFTTATPFPGSAAALPVVGTALVLLAGAGRHEPTPNRWLGLQPLRTVGDWSYSLYLWHWPVLVLAERHLGRSLTGLETASALLATFALAGATYTFVETPFRTGRPARVLTVPRAVALYPACVALVAVACTGSWWWTEWRGGELGHDPAVTVGEYGAPPGADRTVALVRASVLAARDHRPVPSDLTPDVLSLRDSVADVGDCDYTDFPDTRDLCPRGNPDGERTLVVTGDSHARAWIPAFEEIARHDGWKAYYLVKPQCTAARVTVGDLEEGKPWADCDEFHDWVLQQVADLDPDLVVVASSPPVNGVWVDGNHLLEEGAVSRVLTAGYDELFDRLTDLAPHVALIRDVPKSPEDPATCLTTGDPDLGDCLFRPLDRSRTLGAVPVRRARAHGVEVTDPTRWLCWDGSCPIVVGSTITYRDVDHLTTEYAATLAEPLGRDLGLWSR</sequence>
<evidence type="ECO:0000259" key="2">
    <source>
        <dbReference type="Pfam" id="PF01757"/>
    </source>
</evidence>
<name>A0A7W3IX59_9ACTN</name>
<keyword evidence="1" id="KW-0472">Membrane</keyword>
<organism evidence="4 5">
    <name type="scientific">Nocardioides ginsengisegetis</name>
    <dbReference type="NCBI Taxonomy" id="661491"/>
    <lineage>
        <taxon>Bacteria</taxon>
        <taxon>Bacillati</taxon>
        <taxon>Actinomycetota</taxon>
        <taxon>Actinomycetes</taxon>
        <taxon>Propionibacteriales</taxon>
        <taxon>Nocardioidaceae</taxon>
        <taxon>Nocardioides</taxon>
    </lineage>
</organism>
<feature type="transmembrane region" description="Helical" evidence="1">
    <location>
        <begin position="176"/>
        <end position="194"/>
    </location>
</feature>
<evidence type="ECO:0000313" key="5">
    <source>
        <dbReference type="Proteomes" id="UP000580910"/>
    </source>
</evidence>
<feature type="domain" description="Acyltransferase 3" evidence="2">
    <location>
        <begin position="8"/>
        <end position="343"/>
    </location>
</feature>
<feature type="transmembrane region" description="Helical" evidence="1">
    <location>
        <begin position="200"/>
        <end position="223"/>
    </location>
</feature>
<evidence type="ECO:0000256" key="1">
    <source>
        <dbReference type="SAM" id="Phobius"/>
    </source>
</evidence>
<keyword evidence="1" id="KW-0812">Transmembrane</keyword>
<dbReference type="Proteomes" id="UP000580910">
    <property type="component" value="Unassembled WGS sequence"/>
</dbReference>
<dbReference type="GO" id="GO:0009103">
    <property type="term" value="P:lipopolysaccharide biosynthetic process"/>
    <property type="evidence" value="ECO:0007669"/>
    <property type="project" value="TreeGrafter"/>
</dbReference>
<dbReference type="AlphaFoldDB" id="A0A7W3IX59"/>
<dbReference type="GO" id="GO:0016747">
    <property type="term" value="F:acyltransferase activity, transferring groups other than amino-acyl groups"/>
    <property type="evidence" value="ECO:0007669"/>
    <property type="project" value="InterPro"/>
</dbReference>
<feature type="transmembrane region" description="Helical" evidence="1">
    <location>
        <begin position="33"/>
        <end position="54"/>
    </location>
</feature>
<evidence type="ECO:0000313" key="4">
    <source>
        <dbReference type="EMBL" id="MBA8802189.1"/>
    </source>
</evidence>
<dbReference type="RefSeq" id="WP_182536477.1">
    <property type="nucleotide sequence ID" value="NZ_JACGXA010000001.1"/>
</dbReference>
<proteinExistence type="predicted"/>
<dbReference type="Pfam" id="PF01757">
    <property type="entry name" value="Acyl_transf_3"/>
    <property type="match status" value="1"/>
</dbReference>
<reference evidence="4 5" key="1">
    <citation type="submission" date="2020-07" db="EMBL/GenBank/DDBJ databases">
        <title>Sequencing the genomes of 1000 actinobacteria strains.</title>
        <authorList>
            <person name="Klenk H.-P."/>
        </authorList>
    </citation>
    <scope>NUCLEOTIDE SEQUENCE [LARGE SCALE GENOMIC DNA]</scope>
    <source>
        <strain evidence="4 5">DSM 21349</strain>
    </source>
</reference>
<keyword evidence="5" id="KW-1185">Reference proteome</keyword>
<feature type="transmembrane region" description="Helical" evidence="1">
    <location>
        <begin position="75"/>
        <end position="96"/>
    </location>
</feature>
<dbReference type="InterPro" id="IPR002656">
    <property type="entry name" value="Acyl_transf_3_dom"/>
</dbReference>
<feature type="transmembrane region" description="Helical" evidence="1">
    <location>
        <begin position="147"/>
        <end position="164"/>
    </location>
</feature>
<evidence type="ECO:0000259" key="3">
    <source>
        <dbReference type="Pfam" id="PF19040"/>
    </source>
</evidence>